<dbReference type="Pfam" id="PF02602">
    <property type="entry name" value="HEM4"/>
    <property type="match status" value="1"/>
</dbReference>
<dbReference type="InterPro" id="IPR036108">
    <property type="entry name" value="4pyrrol_syn_uPrphyn_synt_sf"/>
</dbReference>
<dbReference type="OrthoDB" id="213853at2"/>
<dbReference type="Proteomes" id="UP000317178">
    <property type="component" value="Chromosome"/>
</dbReference>
<dbReference type="CDD" id="cd06578">
    <property type="entry name" value="HemD"/>
    <property type="match status" value="1"/>
</dbReference>
<organism evidence="2 3">
    <name type="scientific">Polystyrenella longa</name>
    <dbReference type="NCBI Taxonomy" id="2528007"/>
    <lineage>
        <taxon>Bacteria</taxon>
        <taxon>Pseudomonadati</taxon>
        <taxon>Planctomycetota</taxon>
        <taxon>Planctomycetia</taxon>
        <taxon>Planctomycetales</taxon>
        <taxon>Planctomycetaceae</taxon>
        <taxon>Polystyrenella</taxon>
    </lineage>
</organism>
<name>A0A518CUB9_9PLAN</name>
<dbReference type="PANTHER" id="PTHR40082:SF1">
    <property type="entry name" value="BLR5956 PROTEIN"/>
    <property type="match status" value="1"/>
</dbReference>
<protein>
    <submittedName>
        <fullName evidence="2">Bifunctional uroporphyrinogen-III synthetase/response regulator domain protein</fullName>
    </submittedName>
</protein>
<accession>A0A518CUB9</accession>
<evidence type="ECO:0000259" key="1">
    <source>
        <dbReference type="Pfam" id="PF02602"/>
    </source>
</evidence>
<dbReference type="SUPFAM" id="SSF69618">
    <property type="entry name" value="HemD-like"/>
    <property type="match status" value="1"/>
</dbReference>
<reference evidence="2 3" key="1">
    <citation type="submission" date="2019-02" db="EMBL/GenBank/DDBJ databases">
        <title>Deep-cultivation of Planctomycetes and their phenomic and genomic characterization uncovers novel biology.</title>
        <authorList>
            <person name="Wiegand S."/>
            <person name="Jogler M."/>
            <person name="Boedeker C."/>
            <person name="Pinto D."/>
            <person name="Vollmers J."/>
            <person name="Rivas-Marin E."/>
            <person name="Kohn T."/>
            <person name="Peeters S.H."/>
            <person name="Heuer A."/>
            <person name="Rast P."/>
            <person name="Oberbeckmann S."/>
            <person name="Bunk B."/>
            <person name="Jeske O."/>
            <person name="Meyerdierks A."/>
            <person name="Storesund J.E."/>
            <person name="Kallscheuer N."/>
            <person name="Luecker S."/>
            <person name="Lage O.M."/>
            <person name="Pohl T."/>
            <person name="Merkel B.J."/>
            <person name="Hornburger P."/>
            <person name="Mueller R.-W."/>
            <person name="Bruemmer F."/>
            <person name="Labrenz M."/>
            <person name="Spormann A.M."/>
            <person name="Op den Camp H."/>
            <person name="Overmann J."/>
            <person name="Amann R."/>
            <person name="Jetten M.S.M."/>
            <person name="Mascher T."/>
            <person name="Medema M.H."/>
            <person name="Devos D.P."/>
            <person name="Kaster A.-K."/>
            <person name="Ovreas L."/>
            <person name="Rohde M."/>
            <person name="Galperin M.Y."/>
            <person name="Jogler C."/>
        </authorList>
    </citation>
    <scope>NUCLEOTIDE SEQUENCE [LARGE SCALE GENOMIC DNA]</scope>
    <source>
        <strain evidence="2 3">Pla110</strain>
    </source>
</reference>
<gene>
    <name evidence="2" type="ORF">Pla110_45680</name>
</gene>
<proteinExistence type="predicted"/>
<dbReference type="PANTHER" id="PTHR40082">
    <property type="entry name" value="BLR5956 PROTEIN"/>
    <property type="match status" value="1"/>
</dbReference>
<dbReference type="Gene3D" id="3.40.50.10090">
    <property type="match status" value="2"/>
</dbReference>
<dbReference type="GO" id="GO:0004852">
    <property type="term" value="F:uroporphyrinogen-III synthase activity"/>
    <property type="evidence" value="ECO:0007669"/>
    <property type="project" value="InterPro"/>
</dbReference>
<keyword evidence="3" id="KW-1185">Reference proteome</keyword>
<dbReference type="EMBL" id="CP036281">
    <property type="protein sequence ID" value="QDU82805.1"/>
    <property type="molecule type" value="Genomic_DNA"/>
</dbReference>
<dbReference type="KEGG" id="plon:Pla110_45680"/>
<evidence type="ECO:0000313" key="3">
    <source>
        <dbReference type="Proteomes" id="UP000317178"/>
    </source>
</evidence>
<dbReference type="RefSeq" id="WP_144999294.1">
    <property type="nucleotide sequence ID" value="NZ_CP036281.1"/>
</dbReference>
<dbReference type="AlphaFoldDB" id="A0A518CUB9"/>
<evidence type="ECO:0000313" key="2">
    <source>
        <dbReference type="EMBL" id="QDU82805.1"/>
    </source>
</evidence>
<dbReference type="InterPro" id="IPR003754">
    <property type="entry name" value="4pyrrol_synth_uPrphyn_synth"/>
</dbReference>
<sequence>MTENTTTNPLRVCSFESRRSEETRTLITKMGGVATVVPSMKEVPLTENEHGLKFAKQIFAGEIDYVVFMTGVGTRQLFNVIETKWPLTEFLTELQKYVVISRGPKPVKVLKEEKVRIDFVAPEPNTWHELLETMQAGLDLKDKVIAVQEYGIPSTEFYQELAGLGAEVRSVPVYSWAFPDDPAPLYKSIHQTIAGEFDVLAFTSANQATHVFQAAHEQEVFDEWLAAAQKLVIASIGPTATEHLTKLNLPPQLEASPPKLGPFIRTIMTEGPALVNR</sequence>
<dbReference type="GO" id="GO:0006780">
    <property type="term" value="P:uroporphyrinogen III biosynthetic process"/>
    <property type="evidence" value="ECO:0007669"/>
    <property type="project" value="InterPro"/>
</dbReference>
<dbReference type="InterPro" id="IPR039793">
    <property type="entry name" value="UROS/Hem4"/>
</dbReference>
<feature type="domain" description="Tetrapyrrole biosynthesis uroporphyrinogen III synthase" evidence="1">
    <location>
        <begin position="22"/>
        <end position="261"/>
    </location>
</feature>